<gene>
    <name evidence="2" type="ORF">AIOL_000334</name>
</gene>
<proteinExistence type="predicted"/>
<evidence type="ECO:0008006" key="4">
    <source>
        <dbReference type="Google" id="ProtNLM"/>
    </source>
</evidence>
<evidence type="ECO:0000313" key="2">
    <source>
        <dbReference type="EMBL" id="KMW60181.1"/>
    </source>
</evidence>
<evidence type="ECO:0000256" key="1">
    <source>
        <dbReference type="SAM" id="Phobius"/>
    </source>
</evidence>
<feature type="transmembrane region" description="Helical" evidence="1">
    <location>
        <begin position="12"/>
        <end position="33"/>
    </location>
</feature>
<organism evidence="2 3">
    <name type="scientific">Candidatus Rhodobacter oscarellae</name>
    <dbReference type="NCBI Taxonomy" id="1675527"/>
    <lineage>
        <taxon>Bacteria</taxon>
        <taxon>Pseudomonadati</taxon>
        <taxon>Pseudomonadota</taxon>
        <taxon>Alphaproteobacteria</taxon>
        <taxon>Rhodobacterales</taxon>
        <taxon>Rhodobacter group</taxon>
        <taxon>Rhodobacter</taxon>
    </lineage>
</organism>
<reference evidence="2 3" key="1">
    <citation type="submission" date="2015-06" db="EMBL/GenBank/DDBJ databases">
        <title>Draft genome sequence of an Alphaproteobacteria species associated to the Mediterranean sponge Oscarella lobularis.</title>
        <authorList>
            <person name="Jourda C."/>
            <person name="Santini S."/>
            <person name="Claverie J.-M."/>
        </authorList>
    </citation>
    <scope>NUCLEOTIDE SEQUENCE [LARGE SCALE GENOMIC DNA]</scope>
    <source>
        <strain evidence="2">IGS</strain>
    </source>
</reference>
<keyword evidence="1" id="KW-1133">Transmembrane helix</keyword>
<dbReference type="RefSeq" id="WP_049641290.1">
    <property type="nucleotide sequence ID" value="NZ_LFTY01000001.1"/>
</dbReference>
<dbReference type="OrthoDB" id="9790314at2"/>
<protein>
    <recommendedName>
        <fullName evidence="4">Transmembrane protein</fullName>
    </recommendedName>
</protein>
<evidence type="ECO:0000313" key="3">
    <source>
        <dbReference type="Proteomes" id="UP000037178"/>
    </source>
</evidence>
<dbReference type="Proteomes" id="UP000037178">
    <property type="component" value="Unassembled WGS sequence"/>
</dbReference>
<sequence>MALSPTYRARLSGFATGAVAMAAVAWALGWFAAPDRVALVMDRFVALCKPGSREPVIHSSAYDGLIPYPGTIAGGSMAEELWDPKAEVRLSVDIDRCSVIADIVPFDPAQEAALATAFLEMAADMMPGAIHEDIAAQNNAALFHVFKDRVPDPQEFLMLARWGHQAPPHDGLRLNYGFKLETPSDA</sequence>
<keyword evidence="3" id="KW-1185">Reference proteome</keyword>
<dbReference type="EMBL" id="LFTY01000001">
    <property type="protein sequence ID" value="KMW60181.1"/>
    <property type="molecule type" value="Genomic_DNA"/>
</dbReference>
<comment type="caution">
    <text evidence="2">The sequence shown here is derived from an EMBL/GenBank/DDBJ whole genome shotgun (WGS) entry which is preliminary data.</text>
</comment>
<accession>A0A0J9EC30</accession>
<dbReference type="AlphaFoldDB" id="A0A0J9EC30"/>
<keyword evidence="1" id="KW-0472">Membrane</keyword>
<name>A0A0J9EC30_9RHOB</name>
<dbReference type="STRING" id="1675527.AIOL_000334"/>
<keyword evidence="1" id="KW-0812">Transmembrane</keyword>
<dbReference type="PATRIC" id="fig|1675527.3.peg.381"/>